<dbReference type="Proteomes" id="UP000012112">
    <property type="component" value="Unassembled WGS sequence"/>
</dbReference>
<comment type="caution">
    <text evidence="1">The sequence shown here is derived from an EMBL/GenBank/DDBJ whole genome shotgun (WGS) entry which is preliminary data.</text>
</comment>
<dbReference type="EMBL" id="AKWD02000043">
    <property type="protein sequence ID" value="EMO53642.1"/>
    <property type="molecule type" value="Genomic_DNA"/>
</dbReference>
<name>M6V8B4_9LEPT</name>
<reference evidence="1 2" key="1">
    <citation type="submission" date="2013-01" db="EMBL/GenBank/DDBJ databases">
        <authorList>
            <person name="Harkins D.M."/>
            <person name="Durkin A.S."/>
            <person name="Brinkac L.M."/>
            <person name="Haft D.H."/>
            <person name="Selengut J.D."/>
            <person name="Sanka R."/>
            <person name="DePew J."/>
            <person name="Purushe J."/>
            <person name="Matthias M.A."/>
            <person name="Vinetz J.M."/>
            <person name="Sutton G.G."/>
            <person name="Nierman W.C."/>
            <person name="Fouts D.E."/>
        </authorList>
    </citation>
    <scope>NUCLEOTIDE SEQUENCE [LARGE SCALE GENOMIC DNA]</scope>
    <source>
        <strain evidence="1 2">HAI1536</strain>
    </source>
</reference>
<dbReference type="AlphaFoldDB" id="M6V8B4"/>
<organism evidence="1 2">
    <name type="scientific">Leptospira noguchii</name>
    <dbReference type="NCBI Taxonomy" id="28182"/>
    <lineage>
        <taxon>Bacteria</taxon>
        <taxon>Pseudomonadati</taxon>
        <taxon>Spirochaetota</taxon>
        <taxon>Spirochaetia</taxon>
        <taxon>Leptospirales</taxon>
        <taxon>Leptospiraceae</taxon>
        <taxon>Leptospira</taxon>
    </lineage>
</organism>
<gene>
    <name evidence="1" type="ORF">LEP1GSC172_1715</name>
</gene>
<sequence length="60" mass="6942">MYIAAICLEWQNQIRFSALLILKKQTLNVSLAQGNSFFLKKLGARFCRSIYKICGNYHKS</sequence>
<protein>
    <submittedName>
        <fullName evidence="1">Uncharacterized protein</fullName>
    </submittedName>
</protein>
<proteinExistence type="predicted"/>
<accession>M6V8B4</accession>
<evidence type="ECO:0000313" key="2">
    <source>
        <dbReference type="Proteomes" id="UP000012112"/>
    </source>
</evidence>
<evidence type="ECO:0000313" key="1">
    <source>
        <dbReference type="EMBL" id="EMO53642.1"/>
    </source>
</evidence>